<protein>
    <submittedName>
        <fullName evidence="2">Hypothetical_protein</fullName>
    </submittedName>
</protein>
<accession>A0AA86TYF1</accession>
<dbReference type="EMBL" id="CAXDID020000402">
    <property type="protein sequence ID" value="CAL6087623.1"/>
    <property type="molecule type" value="Genomic_DNA"/>
</dbReference>
<sequence>MELRVFQNQLAEFYEIYSEEKRLQMIFDLAARVFELEGVQNSTLQQTIIHVFKSQYWTHPSELIKVMNKMLKSGGIRGQIYQQMSILLRNKNFGVGMFEFNNQLTGIVALYQKIDGQMVNALNRRKCGQKLVHVGYQDGKLTIGNQNIVGFIQK</sequence>
<name>A0AA86TYF1_9EUKA</name>
<dbReference type="AlphaFoldDB" id="A0AA86TYF1"/>
<organism evidence="1">
    <name type="scientific">Hexamita inflata</name>
    <dbReference type="NCBI Taxonomy" id="28002"/>
    <lineage>
        <taxon>Eukaryota</taxon>
        <taxon>Metamonada</taxon>
        <taxon>Diplomonadida</taxon>
        <taxon>Hexamitidae</taxon>
        <taxon>Hexamitinae</taxon>
        <taxon>Hexamita</taxon>
    </lineage>
</organism>
<keyword evidence="3" id="KW-1185">Reference proteome</keyword>
<reference evidence="1" key="1">
    <citation type="submission" date="2023-06" db="EMBL/GenBank/DDBJ databases">
        <authorList>
            <person name="Kurt Z."/>
        </authorList>
    </citation>
    <scope>NUCLEOTIDE SEQUENCE</scope>
</reference>
<evidence type="ECO:0000313" key="1">
    <source>
        <dbReference type="EMBL" id="CAI9934420.1"/>
    </source>
</evidence>
<dbReference type="EMBL" id="CATOUU010000569">
    <property type="protein sequence ID" value="CAI9934420.1"/>
    <property type="molecule type" value="Genomic_DNA"/>
</dbReference>
<proteinExistence type="predicted"/>
<reference evidence="2 3" key="2">
    <citation type="submission" date="2024-07" db="EMBL/GenBank/DDBJ databases">
        <authorList>
            <person name="Akdeniz Z."/>
        </authorList>
    </citation>
    <scope>NUCLEOTIDE SEQUENCE [LARGE SCALE GENOMIC DNA]</scope>
</reference>
<evidence type="ECO:0000313" key="2">
    <source>
        <dbReference type="EMBL" id="CAL6087623.1"/>
    </source>
</evidence>
<gene>
    <name evidence="1" type="ORF">HINF_LOCUS22065</name>
    <name evidence="2" type="ORF">HINF_LOCUS63734</name>
</gene>
<comment type="caution">
    <text evidence="1">The sequence shown here is derived from an EMBL/GenBank/DDBJ whole genome shotgun (WGS) entry which is preliminary data.</text>
</comment>
<evidence type="ECO:0000313" key="3">
    <source>
        <dbReference type="Proteomes" id="UP001642409"/>
    </source>
</evidence>
<dbReference type="Proteomes" id="UP001642409">
    <property type="component" value="Unassembled WGS sequence"/>
</dbReference>